<dbReference type="SMART" id="SM00382">
    <property type="entry name" value="AAA"/>
    <property type="match status" value="1"/>
</dbReference>
<dbReference type="GO" id="GO:0015833">
    <property type="term" value="P:peptide transport"/>
    <property type="evidence" value="ECO:0007669"/>
    <property type="project" value="InterPro"/>
</dbReference>
<dbReference type="PANTHER" id="PTHR43297:SF13">
    <property type="entry name" value="NICKEL ABC TRANSPORTER, ATP-BINDING PROTEIN"/>
    <property type="match status" value="1"/>
</dbReference>
<dbReference type="InterPro" id="IPR013563">
    <property type="entry name" value="Oligopep_ABC_C"/>
</dbReference>
<dbReference type="Pfam" id="PF08352">
    <property type="entry name" value="oligo_HPY"/>
    <property type="match status" value="1"/>
</dbReference>
<dbReference type="PANTHER" id="PTHR43297">
    <property type="entry name" value="OLIGOPEPTIDE TRANSPORT ATP-BINDING PROTEIN APPD"/>
    <property type="match status" value="1"/>
</dbReference>
<keyword evidence="8" id="KW-1278">Translocase</keyword>
<evidence type="ECO:0000256" key="10">
    <source>
        <dbReference type="ARBA" id="ARBA00023112"/>
    </source>
</evidence>
<evidence type="ECO:0000256" key="3">
    <source>
        <dbReference type="ARBA" id="ARBA00022448"/>
    </source>
</evidence>
<dbReference type="InterPro" id="IPR050388">
    <property type="entry name" value="ABC_Ni/Peptide_Import"/>
</dbReference>
<comment type="subcellular location">
    <subcellularLocation>
        <location evidence="1">Cell membrane</location>
        <topology evidence="1">Peripheral membrane protein</topology>
    </subcellularLocation>
</comment>
<dbReference type="AlphaFoldDB" id="A0A212M080"/>
<feature type="domain" description="ABC transporter" evidence="16">
    <location>
        <begin position="3"/>
        <end position="247"/>
    </location>
</feature>
<dbReference type="SUPFAM" id="SSF52540">
    <property type="entry name" value="P-loop containing nucleoside triphosphate hydrolases"/>
    <property type="match status" value="1"/>
</dbReference>
<keyword evidence="4" id="KW-1003">Cell membrane</keyword>
<evidence type="ECO:0000313" key="17">
    <source>
        <dbReference type="EMBL" id="SCM83254.1"/>
    </source>
</evidence>
<evidence type="ECO:0000256" key="4">
    <source>
        <dbReference type="ARBA" id="ARBA00022475"/>
    </source>
</evidence>
<keyword evidence="9" id="KW-0406">Ion transport</keyword>
<keyword evidence="5" id="KW-0533">Nickel</keyword>
<name>A0A212M080_9FIRM</name>
<evidence type="ECO:0000256" key="15">
    <source>
        <dbReference type="ARBA" id="ARBA00048610"/>
    </source>
</evidence>
<dbReference type="InterPro" id="IPR017871">
    <property type="entry name" value="ABC_transporter-like_CS"/>
</dbReference>
<dbReference type="PROSITE" id="PS50893">
    <property type="entry name" value="ABC_TRANSPORTER_2"/>
    <property type="match status" value="1"/>
</dbReference>
<keyword evidence="3" id="KW-0813">Transport</keyword>
<evidence type="ECO:0000256" key="5">
    <source>
        <dbReference type="ARBA" id="ARBA00022596"/>
    </source>
</evidence>
<keyword evidence="7 17" id="KW-0067">ATP-binding</keyword>
<evidence type="ECO:0000256" key="8">
    <source>
        <dbReference type="ARBA" id="ARBA00022967"/>
    </source>
</evidence>
<keyword evidence="6" id="KW-0547">Nucleotide-binding</keyword>
<dbReference type="PROSITE" id="PS00211">
    <property type="entry name" value="ABC_TRANSPORTER_1"/>
    <property type="match status" value="1"/>
</dbReference>
<comment type="catalytic activity">
    <reaction evidence="15">
        <text>Ni(2+)(out) + ATP + H2O = Ni(2+)(in) + ADP + phosphate + H(+)</text>
        <dbReference type="Rhea" id="RHEA:15557"/>
        <dbReference type="ChEBI" id="CHEBI:15377"/>
        <dbReference type="ChEBI" id="CHEBI:15378"/>
        <dbReference type="ChEBI" id="CHEBI:30616"/>
        <dbReference type="ChEBI" id="CHEBI:43474"/>
        <dbReference type="ChEBI" id="CHEBI:49786"/>
        <dbReference type="ChEBI" id="CHEBI:456216"/>
        <dbReference type="EC" id="7.2.2.11"/>
    </reaction>
    <physiologicalReaction direction="left-to-right" evidence="15">
        <dbReference type="Rhea" id="RHEA:15558"/>
    </physiologicalReaction>
</comment>
<dbReference type="CDD" id="cd03257">
    <property type="entry name" value="ABC_NikE_OppD_transporters"/>
    <property type="match status" value="1"/>
</dbReference>
<evidence type="ECO:0000259" key="16">
    <source>
        <dbReference type="PROSITE" id="PS50893"/>
    </source>
</evidence>
<dbReference type="GO" id="GO:0005886">
    <property type="term" value="C:plasma membrane"/>
    <property type="evidence" value="ECO:0007669"/>
    <property type="project" value="UniProtKB-SubCell"/>
</dbReference>
<evidence type="ECO:0000256" key="2">
    <source>
        <dbReference type="ARBA" id="ARBA00005417"/>
    </source>
</evidence>
<evidence type="ECO:0000256" key="7">
    <source>
        <dbReference type="ARBA" id="ARBA00022840"/>
    </source>
</evidence>
<proteinExistence type="inferred from homology"/>
<accession>A0A212M080</accession>
<dbReference type="GO" id="GO:0015413">
    <property type="term" value="F:ABC-type nickel transporter activity"/>
    <property type="evidence" value="ECO:0007669"/>
    <property type="project" value="UniProtKB-EC"/>
</dbReference>
<dbReference type="InterPro" id="IPR027417">
    <property type="entry name" value="P-loop_NTPase"/>
</dbReference>
<protein>
    <recommendedName>
        <fullName evidence="14">Nickel import system ATP-binding protein NikD</fullName>
        <ecNumber evidence="13">7.2.2.11</ecNumber>
    </recommendedName>
</protein>
<dbReference type="EMBL" id="FMJE01000007">
    <property type="protein sequence ID" value="SCM83254.1"/>
    <property type="molecule type" value="Genomic_DNA"/>
</dbReference>
<comment type="similarity">
    <text evidence="2">Belongs to the ABC transporter superfamily.</text>
</comment>
<dbReference type="InterPro" id="IPR003593">
    <property type="entry name" value="AAA+_ATPase"/>
</dbReference>
<dbReference type="GO" id="GO:0005524">
    <property type="term" value="F:ATP binding"/>
    <property type="evidence" value="ECO:0007669"/>
    <property type="project" value="UniProtKB-KW"/>
</dbReference>
<comment type="subunit">
    <text evidence="12">The complex is composed of two ATP-binding proteins (NikD and NikE), two transmembrane proteins (NikB and NikC) and a solute-binding protein (NikA).</text>
</comment>
<dbReference type="Pfam" id="PF00005">
    <property type="entry name" value="ABC_tran"/>
    <property type="match status" value="1"/>
</dbReference>
<sequence>MLLRINNLQVSFAIGLLSIQAVHTVSINFAKKSKTAIIGETGCGKSVLAAAVAGILPDNAGMQGQLTWENTPLSQQLLSDIRGKDLSLIPQNPLGSLNPVLTTGFQVSESVRRVNPCCDKELVYNQVLDLFRAAGFANPKTIYQSYPHQLSGGMAQRVLLAAAMASRPKLLIADEPTKGLDLETRNQNVLLLHQIFENSALLLITHDIEVAATCCMTAVMYAGEIVETGRSEELLTTPLHPYTLQLLNSHPARGLTPIPGSPPNMSSLPAGCRFAGRCSLRQKLNSSAKKICLIAHPALEPRQAYTAVRCWHA</sequence>
<evidence type="ECO:0000256" key="6">
    <source>
        <dbReference type="ARBA" id="ARBA00022741"/>
    </source>
</evidence>
<evidence type="ECO:0000256" key="9">
    <source>
        <dbReference type="ARBA" id="ARBA00023065"/>
    </source>
</evidence>
<reference evidence="17" key="1">
    <citation type="submission" date="2016-08" db="EMBL/GenBank/DDBJ databases">
        <authorList>
            <person name="Seilhamer J.J."/>
        </authorList>
    </citation>
    <scope>NUCLEOTIDE SEQUENCE</scope>
    <source>
        <strain evidence="17">86</strain>
    </source>
</reference>
<dbReference type="NCBIfam" id="TIGR01727">
    <property type="entry name" value="oligo_HPY"/>
    <property type="match status" value="1"/>
</dbReference>
<evidence type="ECO:0000256" key="13">
    <source>
        <dbReference type="ARBA" id="ARBA00039098"/>
    </source>
</evidence>
<evidence type="ECO:0000256" key="14">
    <source>
        <dbReference type="ARBA" id="ARBA00044143"/>
    </source>
</evidence>
<organism evidence="17">
    <name type="scientific">uncultured Sporomusa sp</name>
    <dbReference type="NCBI Taxonomy" id="307249"/>
    <lineage>
        <taxon>Bacteria</taxon>
        <taxon>Bacillati</taxon>
        <taxon>Bacillota</taxon>
        <taxon>Negativicutes</taxon>
        <taxon>Selenomonadales</taxon>
        <taxon>Sporomusaceae</taxon>
        <taxon>Sporomusa</taxon>
        <taxon>environmental samples</taxon>
    </lineage>
</organism>
<dbReference type="InterPro" id="IPR003439">
    <property type="entry name" value="ABC_transporter-like_ATP-bd"/>
</dbReference>
<evidence type="ECO:0000256" key="12">
    <source>
        <dbReference type="ARBA" id="ARBA00038669"/>
    </source>
</evidence>
<dbReference type="GO" id="GO:0016887">
    <property type="term" value="F:ATP hydrolysis activity"/>
    <property type="evidence" value="ECO:0007669"/>
    <property type="project" value="InterPro"/>
</dbReference>
<evidence type="ECO:0000256" key="1">
    <source>
        <dbReference type="ARBA" id="ARBA00004202"/>
    </source>
</evidence>
<dbReference type="EC" id="7.2.2.11" evidence="13"/>
<evidence type="ECO:0000256" key="11">
    <source>
        <dbReference type="ARBA" id="ARBA00023136"/>
    </source>
</evidence>
<dbReference type="Gene3D" id="3.40.50.300">
    <property type="entry name" value="P-loop containing nucleotide triphosphate hydrolases"/>
    <property type="match status" value="1"/>
</dbReference>
<dbReference type="RefSeq" id="WP_288185724.1">
    <property type="nucleotide sequence ID" value="NZ_LT608335.1"/>
</dbReference>
<gene>
    <name evidence="17" type="ORF">KL86SPO_70112</name>
</gene>
<keyword evidence="11" id="KW-0472">Membrane</keyword>
<keyword evidence="10" id="KW-0921">Nickel transport</keyword>